<feature type="non-terminal residue" evidence="2">
    <location>
        <position position="146"/>
    </location>
</feature>
<name>R0J903_ANAPL</name>
<reference evidence="3" key="1">
    <citation type="journal article" date="2013" name="Nat. Genet.">
        <title>The duck genome and transcriptome provide insight into an avian influenza virus reservoir species.</title>
        <authorList>
            <person name="Huang Y."/>
            <person name="Li Y."/>
            <person name="Burt D.W."/>
            <person name="Chen H."/>
            <person name="Zhang Y."/>
            <person name="Qian W."/>
            <person name="Kim H."/>
            <person name="Gan S."/>
            <person name="Zhao Y."/>
            <person name="Li J."/>
            <person name="Yi K."/>
            <person name="Feng H."/>
            <person name="Zhu P."/>
            <person name="Li B."/>
            <person name="Liu Q."/>
            <person name="Fairley S."/>
            <person name="Magor K.E."/>
            <person name="Du Z."/>
            <person name="Hu X."/>
            <person name="Goodman L."/>
            <person name="Tafer H."/>
            <person name="Vignal A."/>
            <person name="Lee T."/>
            <person name="Kim K.W."/>
            <person name="Sheng Z."/>
            <person name="An Y."/>
            <person name="Searle S."/>
            <person name="Herrero J."/>
            <person name="Groenen M.A."/>
            <person name="Crooijmans R.P."/>
            <person name="Faraut T."/>
            <person name="Cai Q."/>
            <person name="Webster R.G."/>
            <person name="Aldridge J.R."/>
            <person name="Warren W.C."/>
            <person name="Bartschat S."/>
            <person name="Kehr S."/>
            <person name="Marz M."/>
            <person name="Stadler P.F."/>
            <person name="Smith J."/>
            <person name="Kraus R.H."/>
            <person name="Zhao Y."/>
            <person name="Ren L."/>
            <person name="Fei J."/>
            <person name="Morisson M."/>
            <person name="Kaiser P."/>
            <person name="Griffin D.K."/>
            <person name="Rao M."/>
            <person name="Pitel F."/>
            <person name="Wang J."/>
            <person name="Li N."/>
        </authorList>
    </citation>
    <scope>NUCLEOTIDE SEQUENCE [LARGE SCALE GENOMIC DNA]</scope>
</reference>
<organism evidence="2 3">
    <name type="scientific">Anas platyrhynchos</name>
    <name type="common">Mallard</name>
    <name type="synonym">Anas boschas</name>
    <dbReference type="NCBI Taxonomy" id="8839"/>
    <lineage>
        <taxon>Eukaryota</taxon>
        <taxon>Metazoa</taxon>
        <taxon>Chordata</taxon>
        <taxon>Craniata</taxon>
        <taxon>Vertebrata</taxon>
        <taxon>Euteleostomi</taxon>
        <taxon>Archelosauria</taxon>
        <taxon>Archosauria</taxon>
        <taxon>Dinosauria</taxon>
        <taxon>Saurischia</taxon>
        <taxon>Theropoda</taxon>
        <taxon>Coelurosauria</taxon>
        <taxon>Aves</taxon>
        <taxon>Neognathae</taxon>
        <taxon>Galloanserae</taxon>
        <taxon>Anseriformes</taxon>
        <taxon>Anatidae</taxon>
        <taxon>Anatinae</taxon>
        <taxon>Anas</taxon>
    </lineage>
</organism>
<evidence type="ECO:0000313" key="3">
    <source>
        <dbReference type="Proteomes" id="UP000296049"/>
    </source>
</evidence>
<keyword evidence="3" id="KW-1185">Reference proteome</keyword>
<evidence type="ECO:0000259" key="1">
    <source>
        <dbReference type="PROSITE" id="PS51468"/>
    </source>
</evidence>
<dbReference type="PANTHER" id="PTHR10338:SF155">
    <property type="entry name" value="INTER-ALPHA-TRYPSIN INHIBITOR HEAVY CHAIN H6"/>
    <property type="match status" value="1"/>
</dbReference>
<dbReference type="InterPro" id="IPR050934">
    <property type="entry name" value="ITIH"/>
</dbReference>
<dbReference type="PANTHER" id="PTHR10338">
    <property type="entry name" value="INTER-ALPHA-TRYPSIN INHIBITOR HEAVY CHAIN FAMILY MEMBER"/>
    <property type="match status" value="1"/>
</dbReference>
<evidence type="ECO:0000313" key="2">
    <source>
        <dbReference type="EMBL" id="EOA93406.1"/>
    </source>
</evidence>
<dbReference type="Proteomes" id="UP000296049">
    <property type="component" value="Unassembled WGS sequence"/>
</dbReference>
<dbReference type="Pfam" id="PF08487">
    <property type="entry name" value="VIT"/>
    <property type="match status" value="1"/>
</dbReference>
<dbReference type="AlphaFoldDB" id="R0J903"/>
<proteinExistence type="predicted"/>
<feature type="domain" description="VIT" evidence="1">
    <location>
        <begin position="1"/>
        <end position="66"/>
    </location>
</feature>
<dbReference type="PROSITE" id="PS51468">
    <property type="entry name" value="VIT"/>
    <property type="match status" value="1"/>
</dbReference>
<sequence length="146" mass="16055">TSTVDGKLYAAEVMEKHRAKELYEAARKQGKTAAHVGTKEQETQRFRVTATVASNGDISFELCYEELLQRRLGAYRYAVAIHPRQIVAELRVELSITERAGISDLRVLPFHPADTQQGQALPAAGVEKGTHCAHIAFAPTPKEQAA</sequence>
<accession>R0J903</accession>
<feature type="non-terminal residue" evidence="2">
    <location>
        <position position="1"/>
    </location>
</feature>
<gene>
    <name evidence="2" type="ORF">Anapl_17945</name>
</gene>
<dbReference type="EMBL" id="KB746525">
    <property type="protein sequence ID" value="EOA93406.1"/>
    <property type="molecule type" value="Genomic_DNA"/>
</dbReference>
<dbReference type="InterPro" id="IPR013694">
    <property type="entry name" value="VIT"/>
</dbReference>
<protein>
    <submittedName>
        <fullName evidence="2">Inter-alpha-trypsin inhibitor heavy chain H5-like protein</fullName>
    </submittedName>
</protein>